<dbReference type="RefSeq" id="WP_144987526.1">
    <property type="nucleotide sequence ID" value="NZ_VNJK01000001.1"/>
</dbReference>
<reference evidence="1 2" key="1">
    <citation type="submission" date="2019-07" db="EMBL/GenBank/DDBJ databases">
        <authorList>
            <person name="Kim J."/>
        </authorList>
    </citation>
    <scope>NUCLEOTIDE SEQUENCE [LARGE SCALE GENOMIC DNA]</scope>
    <source>
        <strain evidence="1 2">N4</strain>
    </source>
</reference>
<proteinExistence type="predicted"/>
<protein>
    <submittedName>
        <fullName evidence="1">Uncharacterized protein</fullName>
    </submittedName>
</protein>
<evidence type="ECO:0000313" key="1">
    <source>
        <dbReference type="EMBL" id="TVX92249.1"/>
    </source>
</evidence>
<dbReference type="AlphaFoldDB" id="A0A559IXA2"/>
<dbReference type="EMBL" id="VNJK01000001">
    <property type="protein sequence ID" value="TVX92249.1"/>
    <property type="molecule type" value="Genomic_DNA"/>
</dbReference>
<keyword evidence="2" id="KW-1185">Reference proteome</keyword>
<accession>A0A559IXA2</accession>
<dbReference type="Proteomes" id="UP000318102">
    <property type="component" value="Unassembled WGS sequence"/>
</dbReference>
<sequence length="61" mass="6851">MDQTTIGILEQPSGKQSMLYASRLMKGKEVREAVQSFKAHANSRQVVQEIYQKGGLNPCLR</sequence>
<comment type="caution">
    <text evidence="1">The sequence shown here is derived from an EMBL/GenBank/DDBJ whole genome shotgun (WGS) entry which is preliminary data.</text>
</comment>
<gene>
    <name evidence="1" type="ORF">FPZ44_03740</name>
</gene>
<name>A0A559IXA2_9BACL</name>
<organism evidence="1 2">
    <name type="scientific">Paenibacillus agilis</name>
    <dbReference type="NCBI Taxonomy" id="3020863"/>
    <lineage>
        <taxon>Bacteria</taxon>
        <taxon>Bacillati</taxon>
        <taxon>Bacillota</taxon>
        <taxon>Bacilli</taxon>
        <taxon>Bacillales</taxon>
        <taxon>Paenibacillaceae</taxon>
        <taxon>Paenibacillus</taxon>
    </lineage>
</organism>
<evidence type="ECO:0000313" key="2">
    <source>
        <dbReference type="Proteomes" id="UP000318102"/>
    </source>
</evidence>